<sequence>MEVEFEGVYAVGNRTRGRMKSECIKNTYSLMKYKNDPSNPIIIDIDVDAYDSIRITPIPTIAKVGVMTQRSKSKLVSTVKPIHKEGQHSEHSVSVEVLHEIRSKQKFDPDSNPYSPVHGYTKSVIRKMLFTSKEKQQPSHDESDFEDPNPFISQNKRKSPPLVTAKVVQHQEKKARVDVANPQAIKAKVKSRNWRTENQRREFMWSMGTCDVSMLSRVSEDLDLSDIDWCSYVLECLKNTKHAWNSMSDTSYYVGPIVLLTLIYLEHVSCDAVTIDRGRPVICLWDVETMHLREEYEIRNGGIGSGELQDPYIPHDDNAENVNSANGSVEEYLPPLKVCSTS</sequence>
<dbReference type="EMBL" id="OX465080">
    <property type="protein sequence ID" value="CAI9279195.1"/>
    <property type="molecule type" value="Genomic_DNA"/>
</dbReference>
<reference evidence="2" key="1">
    <citation type="submission" date="2023-04" db="EMBL/GenBank/DDBJ databases">
        <authorList>
            <person name="Vijverberg K."/>
            <person name="Xiong W."/>
            <person name="Schranz E."/>
        </authorList>
    </citation>
    <scope>NUCLEOTIDE SEQUENCE</scope>
</reference>
<proteinExistence type="predicted"/>
<gene>
    <name evidence="2" type="ORF">LSALG_LOCUS19011</name>
</gene>
<accession>A0AA35YS68</accession>
<keyword evidence="3" id="KW-1185">Reference proteome</keyword>
<dbReference type="Proteomes" id="UP001177003">
    <property type="component" value="Chromosome 4"/>
</dbReference>
<dbReference type="AlphaFoldDB" id="A0AA35YS68"/>
<name>A0AA35YS68_LACSI</name>
<evidence type="ECO:0000256" key="1">
    <source>
        <dbReference type="SAM" id="MobiDB-lite"/>
    </source>
</evidence>
<organism evidence="2 3">
    <name type="scientific">Lactuca saligna</name>
    <name type="common">Willowleaf lettuce</name>
    <dbReference type="NCBI Taxonomy" id="75948"/>
    <lineage>
        <taxon>Eukaryota</taxon>
        <taxon>Viridiplantae</taxon>
        <taxon>Streptophyta</taxon>
        <taxon>Embryophyta</taxon>
        <taxon>Tracheophyta</taxon>
        <taxon>Spermatophyta</taxon>
        <taxon>Magnoliopsida</taxon>
        <taxon>eudicotyledons</taxon>
        <taxon>Gunneridae</taxon>
        <taxon>Pentapetalae</taxon>
        <taxon>asterids</taxon>
        <taxon>campanulids</taxon>
        <taxon>Asterales</taxon>
        <taxon>Asteraceae</taxon>
        <taxon>Cichorioideae</taxon>
        <taxon>Cichorieae</taxon>
        <taxon>Lactucinae</taxon>
        <taxon>Lactuca</taxon>
    </lineage>
</organism>
<evidence type="ECO:0000313" key="2">
    <source>
        <dbReference type="EMBL" id="CAI9279195.1"/>
    </source>
</evidence>
<feature type="compositionally biased region" description="Basic and acidic residues" evidence="1">
    <location>
        <begin position="133"/>
        <end position="142"/>
    </location>
</feature>
<protein>
    <submittedName>
        <fullName evidence="2">Uncharacterized protein</fullName>
    </submittedName>
</protein>
<feature type="region of interest" description="Disordered" evidence="1">
    <location>
        <begin position="133"/>
        <end position="160"/>
    </location>
</feature>
<dbReference type="PANTHER" id="PTHR34835">
    <property type="entry name" value="OS07G0283600 PROTEIN-RELATED"/>
    <property type="match status" value="1"/>
</dbReference>
<dbReference type="PANTHER" id="PTHR34835:SF90">
    <property type="entry name" value="AMINOTRANSFERASE-LIKE PLANT MOBILE DOMAIN-CONTAINING PROTEIN"/>
    <property type="match status" value="1"/>
</dbReference>
<evidence type="ECO:0000313" key="3">
    <source>
        <dbReference type="Proteomes" id="UP001177003"/>
    </source>
</evidence>